<dbReference type="PROSITE" id="PS50110">
    <property type="entry name" value="RESPONSE_REGULATORY"/>
    <property type="match status" value="1"/>
</dbReference>
<evidence type="ECO:0000256" key="1">
    <source>
        <dbReference type="ARBA" id="ARBA00022553"/>
    </source>
</evidence>
<keyword evidence="1 2" id="KW-0597">Phosphoprotein</keyword>
<evidence type="ECO:0000256" key="2">
    <source>
        <dbReference type="PROSITE-ProRule" id="PRU00169"/>
    </source>
</evidence>
<comment type="caution">
    <text evidence="4">The sequence shown here is derived from an EMBL/GenBank/DDBJ whole genome shotgun (WGS) entry which is preliminary data.</text>
</comment>
<protein>
    <submittedName>
        <fullName evidence="4">Response regulator receiver domain protein</fullName>
    </submittedName>
</protein>
<dbReference type="eggNOG" id="COG2204">
    <property type="taxonomic scope" value="Bacteria"/>
</dbReference>
<dbReference type="GO" id="GO:0000160">
    <property type="term" value="P:phosphorelay signal transduction system"/>
    <property type="evidence" value="ECO:0007669"/>
    <property type="project" value="InterPro"/>
</dbReference>
<organism evidence="4 5">
    <name type="scientific">Oceaniovalibus guishaninsula JLT2003</name>
    <dbReference type="NCBI Taxonomy" id="1231392"/>
    <lineage>
        <taxon>Bacteria</taxon>
        <taxon>Pseudomonadati</taxon>
        <taxon>Pseudomonadota</taxon>
        <taxon>Alphaproteobacteria</taxon>
        <taxon>Rhodobacterales</taxon>
        <taxon>Roseobacteraceae</taxon>
        <taxon>Oceaniovalibus</taxon>
    </lineage>
</organism>
<evidence type="ECO:0000313" key="5">
    <source>
        <dbReference type="Proteomes" id="UP000006765"/>
    </source>
</evidence>
<evidence type="ECO:0000313" key="4">
    <source>
        <dbReference type="EMBL" id="EKE44484.1"/>
    </source>
</evidence>
<reference evidence="4 5" key="1">
    <citation type="journal article" date="2012" name="J. Bacteriol.">
        <title>Draft Genome Sequence of Oceaniovalibus guishaninsula JLT2003T.</title>
        <authorList>
            <person name="Tang K."/>
            <person name="Liu K."/>
            <person name="Jiao N."/>
        </authorList>
    </citation>
    <scope>NUCLEOTIDE SEQUENCE [LARGE SCALE GENOMIC DNA]</scope>
    <source>
        <strain evidence="4 5">JLT2003</strain>
    </source>
</reference>
<name>K2HNP6_9RHOB</name>
<dbReference type="Pfam" id="PF00072">
    <property type="entry name" value="Response_reg"/>
    <property type="match status" value="1"/>
</dbReference>
<dbReference type="PANTHER" id="PTHR44591">
    <property type="entry name" value="STRESS RESPONSE REGULATOR PROTEIN 1"/>
    <property type="match status" value="1"/>
</dbReference>
<evidence type="ECO:0000259" key="3">
    <source>
        <dbReference type="PROSITE" id="PS50110"/>
    </source>
</evidence>
<dbReference type="PANTHER" id="PTHR44591:SF25">
    <property type="entry name" value="CHEMOTAXIS TWO-COMPONENT RESPONSE REGULATOR"/>
    <property type="match status" value="1"/>
</dbReference>
<sequence length="233" mass="24371">MTDRIDDILVPYRPTADRPLLGQTVLLAEDSRYAGETMRLICLRSGARIRRADSLRAAARHLTNYRPSVVVIDAGLPDGSGLDLLSQLAAASPRIPVLLAISGDPDLRDAALATGADGFLAKPIASVAAFQSAILAHLPAGAHPAGPRALSQEDVHPDDAALADDLTLLGNLLDGPGDDATRDYAVRFALGLARSIGDTALERAAMAALDDPALTGRLKHAVLSRLPVRAMAV</sequence>
<dbReference type="Proteomes" id="UP000006765">
    <property type="component" value="Unassembled WGS sequence"/>
</dbReference>
<dbReference type="OrthoDB" id="7831674at2"/>
<dbReference type="InterPro" id="IPR001789">
    <property type="entry name" value="Sig_transdc_resp-reg_receiver"/>
</dbReference>
<dbReference type="SUPFAM" id="SSF52172">
    <property type="entry name" value="CheY-like"/>
    <property type="match status" value="1"/>
</dbReference>
<dbReference type="CDD" id="cd00156">
    <property type="entry name" value="REC"/>
    <property type="match status" value="1"/>
</dbReference>
<feature type="domain" description="Response regulatory" evidence="3">
    <location>
        <begin position="24"/>
        <end position="137"/>
    </location>
</feature>
<dbReference type="InterPro" id="IPR050595">
    <property type="entry name" value="Bact_response_regulator"/>
</dbReference>
<feature type="modified residue" description="4-aspartylphosphate" evidence="2">
    <location>
        <position position="73"/>
    </location>
</feature>
<proteinExistence type="predicted"/>
<keyword evidence="5" id="KW-1185">Reference proteome</keyword>
<dbReference type="EMBL" id="AMGO01000021">
    <property type="protein sequence ID" value="EKE44484.1"/>
    <property type="molecule type" value="Genomic_DNA"/>
</dbReference>
<dbReference type="SMART" id="SM00448">
    <property type="entry name" value="REC"/>
    <property type="match status" value="1"/>
</dbReference>
<dbReference type="InterPro" id="IPR011006">
    <property type="entry name" value="CheY-like_superfamily"/>
</dbReference>
<gene>
    <name evidence="4" type="ORF">OCGS_1322</name>
</gene>
<dbReference type="AlphaFoldDB" id="K2HNP6"/>
<dbReference type="RefSeq" id="WP_007426474.1">
    <property type="nucleotide sequence ID" value="NZ_AMGO01000021.1"/>
</dbReference>
<accession>K2HNP6</accession>
<dbReference type="Gene3D" id="3.40.50.2300">
    <property type="match status" value="1"/>
</dbReference>
<dbReference type="STRING" id="1231392.OCGS_1322"/>